<dbReference type="Proteomes" id="UP000812966">
    <property type="component" value="Unassembled WGS sequence"/>
</dbReference>
<sequence>MSSASGIRVSPDVVEAWSKACKPEVADVRALVLHIEKDAFVLNNTIPVTKSFKEDISTLPKDAKTCATYVYRTDDKAGSSGWHWVLITFVPDQAAVRAKMLHASSKGGLLKSLGEGRFKQNMFFTSQDDLTPSAFAAHLDHLNAPAPLSKTEQALAQIKISEAEEASARVARLFGGEGSSQDRPTSPGFGVWSGKLNPAGGRSEAQAPTGPAKGNLKWGQGVEEALRKLKAGHAEGLGVFLHVDPKTESVVLATSESEQPVKVGPSALVKKLSTKEPCYTFYSWPNATSGPTEQTSLDASGEAPKASSEPSANDAEPKVVVSEPESSQTSKIACIYTCPSASPVRYRMLYSSSLRGLIRDAVDIVQLTVDQKLETSDVDDITESYLKAELFPSSSRTGAASGFRMPTKAASTDNSKPPSLRQPIRAATAISQSRSADASPLVSPSSASQLPSPGEPERSNSGGGLPESAFSMFGPRVQVGSPGGGGFARPRPAGRR</sequence>
<dbReference type="CDD" id="cd11285">
    <property type="entry name" value="ADF_Twf-N_like"/>
    <property type="match status" value="1"/>
</dbReference>
<dbReference type="GO" id="GO:0051015">
    <property type="term" value="F:actin filament binding"/>
    <property type="evidence" value="ECO:0007669"/>
    <property type="project" value="TreeGrafter"/>
</dbReference>
<dbReference type="Pfam" id="PF00241">
    <property type="entry name" value="Cofilin_ADF"/>
    <property type="match status" value="2"/>
</dbReference>
<feature type="region of interest" description="Disordered" evidence="8">
    <location>
        <begin position="289"/>
        <end position="324"/>
    </location>
</feature>
<comment type="caution">
    <text evidence="10">The sequence shown here is derived from an EMBL/GenBank/DDBJ whole genome shotgun (WGS) entry which is preliminary data.</text>
</comment>
<dbReference type="SMART" id="SM00102">
    <property type="entry name" value="ADF"/>
    <property type="match status" value="2"/>
</dbReference>
<dbReference type="GO" id="GO:0003785">
    <property type="term" value="F:actin monomer binding"/>
    <property type="evidence" value="ECO:0007669"/>
    <property type="project" value="TreeGrafter"/>
</dbReference>
<dbReference type="PANTHER" id="PTHR13759">
    <property type="entry name" value="TWINFILIN"/>
    <property type="match status" value="1"/>
</dbReference>
<dbReference type="AlphaFoldDB" id="A0A8K0NNV3"/>
<proteinExistence type="inferred from homology"/>
<dbReference type="InterPro" id="IPR029006">
    <property type="entry name" value="ADF-H/Gelsolin-like_dom_sf"/>
</dbReference>
<evidence type="ECO:0000256" key="8">
    <source>
        <dbReference type="SAM" id="MobiDB-lite"/>
    </source>
</evidence>
<evidence type="ECO:0000313" key="11">
    <source>
        <dbReference type="Proteomes" id="UP000812966"/>
    </source>
</evidence>
<evidence type="ECO:0000256" key="4">
    <source>
        <dbReference type="ARBA" id="ARBA00022737"/>
    </source>
</evidence>
<gene>
    <name evidence="10" type="ORF">FFLO_02714</name>
</gene>
<evidence type="ECO:0000256" key="7">
    <source>
        <dbReference type="ARBA" id="ARBA00038532"/>
    </source>
</evidence>
<evidence type="ECO:0000259" key="9">
    <source>
        <dbReference type="PROSITE" id="PS51263"/>
    </source>
</evidence>
<dbReference type="Gene3D" id="3.40.20.10">
    <property type="entry name" value="Severin"/>
    <property type="match status" value="2"/>
</dbReference>
<accession>A0A8K0NNV3</accession>
<evidence type="ECO:0000313" key="10">
    <source>
        <dbReference type="EMBL" id="KAG7561813.1"/>
    </source>
</evidence>
<feature type="region of interest" description="Disordered" evidence="8">
    <location>
        <begin position="174"/>
        <end position="217"/>
    </location>
</feature>
<reference evidence="10" key="1">
    <citation type="submission" date="2020-04" db="EMBL/GenBank/DDBJ databases">
        <title>Analysis of mating type loci in Filobasidium floriforme.</title>
        <authorList>
            <person name="Nowrousian M."/>
        </authorList>
    </citation>
    <scope>NUCLEOTIDE SEQUENCE</scope>
    <source>
        <strain evidence="10">CBS 6242</strain>
    </source>
</reference>
<dbReference type="PANTHER" id="PTHR13759:SF1">
    <property type="entry name" value="TWINFILIN"/>
    <property type="match status" value="1"/>
</dbReference>
<evidence type="ECO:0000256" key="3">
    <source>
        <dbReference type="ARBA" id="ARBA00022490"/>
    </source>
</evidence>
<feature type="domain" description="ADF-H" evidence="9">
    <location>
        <begin position="6"/>
        <end position="140"/>
    </location>
</feature>
<feature type="region of interest" description="Disordered" evidence="8">
    <location>
        <begin position="395"/>
        <end position="496"/>
    </location>
</feature>
<name>A0A8K0NNV3_9TREE</name>
<comment type="subcellular location">
    <subcellularLocation>
        <location evidence="1">Cytoplasm</location>
        <location evidence="1">Cytoskeleton</location>
    </subcellularLocation>
</comment>
<keyword evidence="11" id="KW-1185">Reference proteome</keyword>
<comment type="similarity">
    <text evidence="2">Belongs to the actin-binding proteins ADF family. Twinfilin subfamily.</text>
</comment>
<dbReference type="GO" id="GO:0005884">
    <property type="term" value="C:actin filament"/>
    <property type="evidence" value="ECO:0007669"/>
    <property type="project" value="TreeGrafter"/>
</dbReference>
<feature type="compositionally biased region" description="Polar residues" evidence="8">
    <location>
        <begin position="289"/>
        <end position="298"/>
    </location>
</feature>
<keyword evidence="5" id="KW-0009">Actin-binding</keyword>
<protein>
    <recommendedName>
        <fullName evidence="9">ADF-H domain-containing protein</fullName>
    </recommendedName>
</protein>
<organism evidence="10 11">
    <name type="scientific">Filobasidium floriforme</name>
    <dbReference type="NCBI Taxonomy" id="5210"/>
    <lineage>
        <taxon>Eukaryota</taxon>
        <taxon>Fungi</taxon>
        <taxon>Dikarya</taxon>
        <taxon>Basidiomycota</taxon>
        <taxon>Agaricomycotina</taxon>
        <taxon>Tremellomycetes</taxon>
        <taxon>Filobasidiales</taxon>
        <taxon>Filobasidiaceae</taxon>
        <taxon>Filobasidium</taxon>
    </lineage>
</organism>
<dbReference type="InterPro" id="IPR002108">
    <property type="entry name" value="ADF-H"/>
</dbReference>
<dbReference type="GO" id="GO:0030042">
    <property type="term" value="P:actin filament depolymerization"/>
    <property type="evidence" value="ECO:0007669"/>
    <property type="project" value="TreeGrafter"/>
</dbReference>
<evidence type="ECO:0000256" key="5">
    <source>
        <dbReference type="ARBA" id="ARBA00023203"/>
    </source>
</evidence>
<keyword evidence="3" id="KW-0963">Cytoplasm</keyword>
<dbReference type="GO" id="GO:0051016">
    <property type="term" value="P:barbed-end actin filament capping"/>
    <property type="evidence" value="ECO:0007669"/>
    <property type="project" value="TreeGrafter"/>
</dbReference>
<dbReference type="EMBL" id="JABELV010000045">
    <property type="protein sequence ID" value="KAG7561813.1"/>
    <property type="molecule type" value="Genomic_DNA"/>
</dbReference>
<dbReference type="GO" id="GO:0005737">
    <property type="term" value="C:cytoplasm"/>
    <property type="evidence" value="ECO:0007669"/>
    <property type="project" value="TreeGrafter"/>
</dbReference>
<comment type="subunit">
    <text evidence="7">Interacts with G-actin; ADP-actin form.</text>
</comment>
<feature type="compositionally biased region" description="Polar residues" evidence="8">
    <location>
        <begin position="429"/>
        <end position="451"/>
    </location>
</feature>
<evidence type="ECO:0000256" key="6">
    <source>
        <dbReference type="ARBA" id="ARBA00023212"/>
    </source>
</evidence>
<feature type="domain" description="ADF-H" evidence="9">
    <location>
        <begin position="214"/>
        <end position="391"/>
    </location>
</feature>
<keyword evidence="4" id="KW-0677">Repeat</keyword>
<dbReference type="InterPro" id="IPR028458">
    <property type="entry name" value="Twinfilin"/>
</dbReference>
<evidence type="ECO:0000256" key="1">
    <source>
        <dbReference type="ARBA" id="ARBA00004245"/>
    </source>
</evidence>
<keyword evidence="6" id="KW-0206">Cytoskeleton</keyword>
<dbReference type="PROSITE" id="PS51263">
    <property type="entry name" value="ADF_H"/>
    <property type="match status" value="2"/>
</dbReference>
<evidence type="ECO:0000256" key="2">
    <source>
        <dbReference type="ARBA" id="ARBA00009557"/>
    </source>
</evidence>
<dbReference type="SUPFAM" id="SSF55753">
    <property type="entry name" value="Actin depolymerizing proteins"/>
    <property type="match status" value="2"/>
</dbReference>